<dbReference type="EMBL" id="JACHJD010000028">
    <property type="protein sequence ID" value="MBB5109448.1"/>
    <property type="molecule type" value="Genomic_DNA"/>
</dbReference>
<evidence type="ECO:0000313" key="2">
    <source>
        <dbReference type="Proteomes" id="UP000549009"/>
    </source>
</evidence>
<accession>A0A7W8B6F2</accession>
<dbReference type="RefSeq" id="WP_184926408.1">
    <property type="nucleotide sequence ID" value="NZ_BMSQ01000033.1"/>
</dbReference>
<keyword evidence="2" id="KW-1185">Reference proteome</keyword>
<comment type="caution">
    <text evidence="1">The sequence shown here is derived from an EMBL/GenBank/DDBJ whole genome shotgun (WGS) entry which is preliminary data.</text>
</comment>
<evidence type="ECO:0000313" key="1">
    <source>
        <dbReference type="EMBL" id="MBB5109448.1"/>
    </source>
</evidence>
<dbReference type="AlphaFoldDB" id="A0A7W8B6F2"/>
<protein>
    <submittedName>
        <fullName evidence="1">Uncharacterized protein</fullName>
    </submittedName>
</protein>
<gene>
    <name evidence="1" type="ORF">FHS40_008576</name>
</gene>
<dbReference type="Pfam" id="PF19711">
    <property type="entry name" value="DUF6207"/>
    <property type="match status" value="1"/>
</dbReference>
<sequence>MSSRPAHLVLPGMARITVEAADEQAALAVARRLIACHNLTGASAVFRVPGEDGVRVQMYGDATPLATHPASGGDQMPPER</sequence>
<reference evidence="1 2" key="1">
    <citation type="submission" date="2020-08" db="EMBL/GenBank/DDBJ databases">
        <title>Genomic Encyclopedia of Type Strains, Phase III (KMG-III): the genomes of soil and plant-associated and newly described type strains.</title>
        <authorList>
            <person name="Whitman W."/>
        </authorList>
    </citation>
    <scope>NUCLEOTIDE SEQUENCE [LARGE SCALE GENOMIC DNA]</scope>
    <source>
        <strain evidence="1 2">CECT 3146</strain>
    </source>
</reference>
<proteinExistence type="predicted"/>
<organism evidence="1 2">
    <name type="scientific">Streptomyces spectabilis</name>
    <dbReference type="NCBI Taxonomy" id="68270"/>
    <lineage>
        <taxon>Bacteria</taxon>
        <taxon>Bacillati</taxon>
        <taxon>Actinomycetota</taxon>
        <taxon>Actinomycetes</taxon>
        <taxon>Kitasatosporales</taxon>
        <taxon>Streptomycetaceae</taxon>
        <taxon>Streptomyces</taxon>
    </lineage>
</organism>
<dbReference type="InterPro" id="IPR045775">
    <property type="entry name" value="DUF6207"/>
</dbReference>
<name>A0A7W8B6F2_STRST</name>
<dbReference type="Proteomes" id="UP000549009">
    <property type="component" value="Unassembled WGS sequence"/>
</dbReference>